<dbReference type="STRING" id="5643.A0A060SNV1"/>
<dbReference type="InterPro" id="IPR010530">
    <property type="entry name" value="B12D"/>
</dbReference>
<dbReference type="Pfam" id="PF06522">
    <property type="entry name" value="B12D"/>
    <property type="match status" value="1"/>
</dbReference>
<keyword evidence="1" id="KW-0812">Transmembrane</keyword>
<organism evidence="2 3">
    <name type="scientific">Pycnoporus cinnabarinus</name>
    <name type="common">Cinnabar-red polypore</name>
    <name type="synonym">Trametes cinnabarina</name>
    <dbReference type="NCBI Taxonomy" id="5643"/>
    <lineage>
        <taxon>Eukaryota</taxon>
        <taxon>Fungi</taxon>
        <taxon>Dikarya</taxon>
        <taxon>Basidiomycota</taxon>
        <taxon>Agaricomycotina</taxon>
        <taxon>Agaricomycetes</taxon>
        <taxon>Polyporales</taxon>
        <taxon>Polyporaceae</taxon>
        <taxon>Trametes</taxon>
    </lineage>
</organism>
<evidence type="ECO:0000313" key="2">
    <source>
        <dbReference type="EMBL" id="CDO74133.1"/>
    </source>
</evidence>
<name>A0A060SNV1_PYCCI</name>
<comment type="caution">
    <text evidence="2">The sequence shown here is derived from an EMBL/GenBank/DDBJ whole genome shotgun (WGS) entry which is preliminary data.</text>
</comment>
<sequence length="81" mass="9535">MSNFRRTFMKNWFAVEAVPIYAVVGVVVLGGTWYLTRLARGPTVVWTKENPTPWNDIQPNENTKLLTVNQHFEKSWERRKL</sequence>
<keyword evidence="3" id="KW-1185">Reference proteome</keyword>
<evidence type="ECO:0000256" key="1">
    <source>
        <dbReference type="SAM" id="Phobius"/>
    </source>
</evidence>
<proteinExistence type="predicted"/>
<keyword evidence="1" id="KW-0472">Membrane</keyword>
<evidence type="ECO:0000313" key="3">
    <source>
        <dbReference type="Proteomes" id="UP000029665"/>
    </source>
</evidence>
<dbReference type="PANTHER" id="PTHR14256">
    <property type="entry name" value="NADH-UBIQUINONE OXIDOREDUCTASE MLRQ SUBUNIT"/>
    <property type="match status" value="1"/>
</dbReference>
<dbReference type="OrthoDB" id="5511684at2759"/>
<dbReference type="EMBL" id="CCBP010000125">
    <property type="protein sequence ID" value="CDO74133.1"/>
    <property type="molecule type" value="Genomic_DNA"/>
</dbReference>
<dbReference type="PANTHER" id="PTHR14256:SF1">
    <property type="entry name" value="GEO09626P1"/>
    <property type="match status" value="1"/>
</dbReference>
<accession>A0A060SNV1</accession>
<keyword evidence="1" id="KW-1133">Transmembrane helix</keyword>
<feature type="transmembrane region" description="Helical" evidence="1">
    <location>
        <begin position="12"/>
        <end position="35"/>
    </location>
</feature>
<protein>
    <submittedName>
        <fullName evidence="2">Uncharacterized protein</fullName>
    </submittedName>
</protein>
<reference evidence="2" key="1">
    <citation type="submission" date="2014-01" db="EMBL/GenBank/DDBJ databases">
        <title>The genome of the white-rot fungus Pycnoporus cinnabarinus: a basidiomycete model with a versatile arsenal for lignocellulosic biomass breakdown.</title>
        <authorList>
            <person name="Levasseur A."/>
            <person name="Lomascolo A."/>
            <person name="Ruiz-Duenas F.J."/>
            <person name="Uzan E."/>
            <person name="Piumi F."/>
            <person name="Kues U."/>
            <person name="Ram A.F.J."/>
            <person name="Murat C."/>
            <person name="Haon M."/>
            <person name="Benoit I."/>
            <person name="Arfi Y."/>
            <person name="Chevret D."/>
            <person name="Drula E."/>
            <person name="Kwon M.J."/>
            <person name="Gouret P."/>
            <person name="Lesage-Meessen L."/>
            <person name="Lombard V."/>
            <person name="Mariette J."/>
            <person name="Noirot C."/>
            <person name="Park J."/>
            <person name="Patyshakuliyeva A."/>
            <person name="Wieneger R.A.B."/>
            <person name="Wosten H.A.B."/>
            <person name="Martin F."/>
            <person name="Coutinho P.M."/>
            <person name="de Vries R."/>
            <person name="Martinez A.T."/>
            <person name="Klopp C."/>
            <person name="Pontarotti P."/>
            <person name="Henrissat B."/>
            <person name="Record E."/>
        </authorList>
    </citation>
    <scope>NUCLEOTIDE SEQUENCE [LARGE SCALE GENOMIC DNA]</scope>
    <source>
        <strain evidence="2">BRFM137</strain>
    </source>
</reference>
<gene>
    <name evidence="2" type="ORF">BN946_scf185043.g183</name>
</gene>
<dbReference type="Proteomes" id="UP000029665">
    <property type="component" value="Unassembled WGS sequence"/>
</dbReference>
<dbReference type="OMA" id="KSFWSIW"/>
<dbReference type="HOGENOM" id="CLU_175748_1_0_1"/>
<dbReference type="AlphaFoldDB" id="A0A060SNV1"/>